<evidence type="ECO:0000259" key="1">
    <source>
        <dbReference type="Pfam" id="PF01796"/>
    </source>
</evidence>
<name>A0ABT2PHM4_9BURK</name>
<dbReference type="Proteomes" id="UP001525968">
    <property type="component" value="Unassembled WGS sequence"/>
</dbReference>
<protein>
    <submittedName>
        <fullName evidence="2">OB-fold domain-containing protein</fullName>
    </submittedName>
</protein>
<dbReference type="InterPro" id="IPR002878">
    <property type="entry name" value="ChsH2_C"/>
</dbReference>
<proteinExistence type="predicted"/>
<reference evidence="2 3" key="1">
    <citation type="submission" date="2022-09" db="EMBL/GenBank/DDBJ databases">
        <title>Draft genome of isolate Be4.</title>
        <authorList>
            <person name="Sanchez-Castro I."/>
            <person name="Martinez-Rodriguez P."/>
            <person name="Descostes M."/>
            <person name="Merroun M."/>
        </authorList>
    </citation>
    <scope>NUCLEOTIDE SEQUENCE [LARGE SCALE GENOMIC DNA]</scope>
    <source>
        <strain evidence="2 3">Be4</strain>
    </source>
</reference>
<dbReference type="SUPFAM" id="SSF50249">
    <property type="entry name" value="Nucleic acid-binding proteins"/>
    <property type="match status" value="1"/>
</dbReference>
<dbReference type="EMBL" id="JAODYH010000003">
    <property type="protein sequence ID" value="MCT9809966.1"/>
    <property type="molecule type" value="Genomic_DNA"/>
</dbReference>
<gene>
    <name evidence="2" type="ORF">N0K08_04925</name>
</gene>
<accession>A0ABT2PHM4</accession>
<dbReference type="Pfam" id="PF01796">
    <property type="entry name" value="OB_ChsH2_C"/>
    <property type="match status" value="1"/>
</dbReference>
<comment type="caution">
    <text evidence="2">The sequence shown here is derived from an EMBL/GenBank/DDBJ whole genome shotgun (WGS) entry which is preliminary data.</text>
</comment>
<evidence type="ECO:0000313" key="2">
    <source>
        <dbReference type="EMBL" id="MCT9809966.1"/>
    </source>
</evidence>
<keyword evidence="3" id="KW-1185">Reference proteome</keyword>
<dbReference type="InterPro" id="IPR012340">
    <property type="entry name" value="NA-bd_OB-fold"/>
</dbReference>
<organism evidence="2 3">
    <name type="scientific">Acidovorax bellezanensis</name>
    <dbReference type="NCBI Taxonomy" id="2976702"/>
    <lineage>
        <taxon>Bacteria</taxon>
        <taxon>Pseudomonadati</taxon>
        <taxon>Pseudomonadota</taxon>
        <taxon>Betaproteobacteria</taxon>
        <taxon>Burkholderiales</taxon>
        <taxon>Comamonadaceae</taxon>
        <taxon>Acidovorax</taxon>
    </lineage>
</organism>
<feature type="domain" description="ChsH2 C-terminal OB-fold" evidence="1">
    <location>
        <begin position="58"/>
        <end position="115"/>
    </location>
</feature>
<evidence type="ECO:0000313" key="3">
    <source>
        <dbReference type="Proteomes" id="UP001525968"/>
    </source>
</evidence>
<dbReference type="RefSeq" id="WP_261498947.1">
    <property type="nucleotide sequence ID" value="NZ_JAODYH010000003.1"/>
</dbReference>
<sequence>MIERSEAPLAHPTLYGVAPGGAPLVFAGRCSQCNRIGFPRQTYGCEACGAHGEALTDVALPATGELISFAEVHRHHGTDIDTPFVMAEIRLDSGLLLRGTLAPQRADGLQIGARLCGTLVAGKPPGAALELRFAPEGV</sequence>